<evidence type="ECO:0000313" key="3">
    <source>
        <dbReference type="Proteomes" id="UP000326570"/>
    </source>
</evidence>
<dbReference type="Proteomes" id="UP000326570">
    <property type="component" value="Unassembled WGS sequence"/>
</dbReference>
<keyword evidence="3" id="KW-1185">Reference proteome</keyword>
<name>A0A5N1INB5_9BACT</name>
<reference evidence="2 3" key="1">
    <citation type="submission" date="2019-09" db="EMBL/GenBank/DDBJ databases">
        <title>Genome sequence of Adhaeribacter sp. M2.</title>
        <authorList>
            <person name="Srinivasan S."/>
        </authorList>
    </citation>
    <scope>NUCLEOTIDE SEQUENCE [LARGE SCALE GENOMIC DNA]</scope>
    <source>
        <strain evidence="2 3">M2</strain>
    </source>
</reference>
<evidence type="ECO:0000256" key="1">
    <source>
        <dbReference type="SAM" id="Phobius"/>
    </source>
</evidence>
<feature type="transmembrane region" description="Helical" evidence="1">
    <location>
        <begin position="26"/>
        <end position="47"/>
    </location>
</feature>
<dbReference type="Pfam" id="PF10011">
    <property type="entry name" value="DUF2254"/>
    <property type="match status" value="1"/>
</dbReference>
<protein>
    <submittedName>
        <fullName evidence="2">DUF2254 domain-containing protein</fullName>
    </submittedName>
</protein>
<evidence type="ECO:0000313" key="2">
    <source>
        <dbReference type="EMBL" id="KAA9331228.1"/>
    </source>
</evidence>
<feature type="transmembrane region" description="Helical" evidence="1">
    <location>
        <begin position="117"/>
        <end position="139"/>
    </location>
</feature>
<feature type="transmembrane region" description="Helical" evidence="1">
    <location>
        <begin position="74"/>
        <end position="97"/>
    </location>
</feature>
<comment type="caution">
    <text evidence="2">The sequence shown here is derived from an EMBL/GenBank/DDBJ whole genome shotgun (WGS) entry which is preliminary data.</text>
</comment>
<proteinExistence type="predicted"/>
<dbReference type="AlphaFoldDB" id="A0A5N1INB5"/>
<dbReference type="InterPro" id="IPR018723">
    <property type="entry name" value="DUF2254_membrane"/>
</dbReference>
<keyword evidence="1" id="KW-0812">Transmembrane</keyword>
<feature type="transmembrane region" description="Helical" evidence="1">
    <location>
        <begin position="151"/>
        <end position="175"/>
    </location>
</feature>
<keyword evidence="1" id="KW-0472">Membrane</keyword>
<accession>A0A5N1INB5</accession>
<dbReference type="EMBL" id="VTWT01000008">
    <property type="protein sequence ID" value="KAA9331228.1"/>
    <property type="molecule type" value="Genomic_DNA"/>
</dbReference>
<gene>
    <name evidence="2" type="ORF">F0P94_15190</name>
</gene>
<sequence>MPLEKPKRLSASIWLKQKTSKVYKSIAFIPFLVVLFFLLLSVSMIYLDYSDTGKDLKAATNWIRLKDPSTARTIVSVIAAGLISLTVFSFSMVMVVLNQAASQLSNRVLDKLVGNRFHQFIIGFYIGDIIYALLLLTSIRDVESGIYVPALSTYLLILLSVFAIFLFVLFLHFITQTIKYTTIIRRIYKQTLVSMKESCFLETEPDIAPAQQGHPVYSDRAGVFETFDRQQMAKLARKNNCVITFRYPTGHFVLENVPIADVYCLKETVTKELESHILSNISLVDEPSVDIYFYSGFRQLSEIAIKALSPGINDPGTAAESLRALFALLAYRYKHFPDNNIRDKHGTVRVVTKEMSFDEIFQRYIVPVWDYGKDDRNIRNQMIDLLLQLQYIGKSATTQKFLAQIQRKPFREDEYPA</sequence>
<organism evidence="2 3">
    <name type="scientific">Adhaeribacter soli</name>
    <dbReference type="NCBI Taxonomy" id="2607655"/>
    <lineage>
        <taxon>Bacteria</taxon>
        <taxon>Pseudomonadati</taxon>
        <taxon>Bacteroidota</taxon>
        <taxon>Cytophagia</taxon>
        <taxon>Cytophagales</taxon>
        <taxon>Hymenobacteraceae</taxon>
        <taxon>Adhaeribacter</taxon>
    </lineage>
</organism>
<keyword evidence="1" id="KW-1133">Transmembrane helix</keyword>